<sequence length="389" mass="43954">MEAPTTPPDDRFTPELVERLTCPKEYNLKGMIRELGPLPPALATSTEQHRPASPISPPPSPPCLSSLGDLECLPVELWHMVLEFLDAQALVRLAQTSHAARLAVDALPVYCEVRKHMPDVLVALSRTRMLRHHAVAQLRAVLRDSRCASCFGYGGFLLLPTCERVCFDCLHENRALRMTTLGNVRECFRLTTKQMETRLPVFYTIPGSYGVRWHKHYPNVHRLINVRQAKALAITMHGEEQTKKLLAPTKPGNMSIRKYHIFQGFHEASLTPPGKDLTLLPTPLNWVEDDFGGVASMRMPYLDARGRMHRGRCCRGCRRMKRMFSDGQLPDDTVSGLVPDGVDPNAVLDALVTRLYSDDSFIDHVRDCFGVQQLLSFWDEGHEDEYQSD</sequence>
<dbReference type="PROSITE" id="PS50181">
    <property type="entry name" value="FBOX"/>
    <property type="match status" value="1"/>
</dbReference>
<dbReference type="EMBL" id="CAWUHD010000045">
    <property type="protein sequence ID" value="CAK7222606.1"/>
    <property type="molecule type" value="Genomic_DNA"/>
</dbReference>
<accession>A0ABP0BU59</accession>
<comment type="caution">
    <text evidence="3">The sequence shown here is derived from an EMBL/GenBank/DDBJ whole genome shotgun (WGS) entry which is preliminary data.</text>
</comment>
<evidence type="ECO:0000259" key="2">
    <source>
        <dbReference type="PROSITE" id="PS50181"/>
    </source>
</evidence>
<keyword evidence="4" id="KW-1185">Reference proteome</keyword>
<evidence type="ECO:0000313" key="4">
    <source>
        <dbReference type="Proteomes" id="UP001642482"/>
    </source>
</evidence>
<dbReference type="Proteomes" id="UP001642482">
    <property type="component" value="Unassembled WGS sequence"/>
</dbReference>
<gene>
    <name evidence="3" type="ORF">SEUCBS140593_004956</name>
</gene>
<feature type="region of interest" description="Disordered" evidence="1">
    <location>
        <begin position="37"/>
        <end position="60"/>
    </location>
</feature>
<reference evidence="3 4" key="1">
    <citation type="submission" date="2024-01" db="EMBL/GenBank/DDBJ databases">
        <authorList>
            <person name="Allen C."/>
            <person name="Tagirdzhanova G."/>
        </authorList>
    </citation>
    <scope>NUCLEOTIDE SEQUENCE [LARGE SCALE GENOMIC DNA]</scope>
</reference>
<evidence type="ECO:0000256" key="1">
    <source>
        <dbReference type="SAM" id="MobiDB-lite"/>
    </source>
</evidence>
<dbReference type="Pfam" id="PF00646">
    <property type="entry name" value="F-box"/>
    <property type="match status" value="1"/>
</dbReference>
<dbReference type="InterPro" id="IPR001810">
    <property type="entry name" value="F-box_dom"/>
</dbReference>
<organism evidence="3 4">
    <name type="scientific">Sporothrix eucalyptigena</name>
    <dbReference type="NCBI Taxonomy" id="1812306"/>
    <lineage>
        <taxon>Eukaryota</taxon>
        <taxon>Fungi</taxon>
        <taxon>Dikarya</taxon>
        <taxon>Ascomycota</taxon>
        <taxon>Pezizomycotina</taxon>
        <taxon>Sordariomycetes</taxon>
        <taxon>Sordariomycetidae</taxon>
        <taxon>Ophiostomatales</taxon>
        <taxon>Ophiostomataceae</taxon>
        <taxon>Sporothrix</taxon>
    </lineage>
</organism>
<dbReference type="InterPro" id="IPR036047">
    <property type="entry name" value="F-box-like_dom_sf"/>
</dbReference>
<dbReference type="SUPFAM" id="SSF81383">
    <property type="entry name" value="F-box domain"/>
    <property type="match status" value="1"/>
</dbReference>
<protein>
    <recommendedName>
        <fullName evidence="2">F-box domain-containing protein</fullName>
    </recommendedName>
</protein>
<dbReference type="CDD" id="cd09917">
    <property type="entry name" value="F-box_SF"/>
    <property type="match status" value="1"/>
</dbReference>
<evidence type="ECO:0000313" key="3">
    <source>
        <dbReference type="EMBL" id="CAK7222606.1"/>
    </source>
</evidence>
<feature type="domain" description="F-box" evidence="2">
    <location>
        <begin position="67"/>
        <end position="113"/>
    </location>
</feature>
<name>A0ABP0BU59_9PEZI</name>
<proteinExistence type="predicted"/>